<comment type="caution">
    <text evidence="2">The sequence shown here is derived from an EMBL/GenBank/DDBJ whole genome shotgun (WGS) entry which is preliminary data.</text>
</comment>
<dbReference type="OrthoDB" id="7054648at2"/>
<evidence type="ECO:0000313" key="2">
    <source>
        <dbReference type="EMBL" id="ORV54392.1"/>
    </source>
</evidence>
<dbReference type="SUPFAM" id="SSF159245">
    <property type="entry name" value="AttH-like"/>
    <property type="match status" value="1"/>
</dbReference>
<protein>
    <recommendedName>
        <fullName evidence="1">DUF7065 domain-containing protein</fullName>
    </recommendedName>
</protein>
<dbReference type="AlphaFoldDB" id="A0A1X1UC30"/>
<keyword evidence="3" id="KW-1185">Reference proteome</keyword>
<name>A0A1X1UC30_MYCFL</name>
<evidence type="ECO:0000259" key="1">
    <source>
        <dbReference type="Pfam" id="PF23213"/>
    </source>
</evidence>
<dbReference type="Proteomes" id="UP000193010">
    <property type="component" value="Unassembled WGS sequence"/>
</dbReference>
<organism evidence="2 3">
    <name type="scientific">Mycobacterium florentinum</name>
    <dbReference type="NCBI Taxonomy" id="292462"/>
    <lineage>
        <taxon>Bacteria</taxon>
        <taxon>Bacillati</taxon>
        <taxon>Actinomycetota</taxon>
        <taxon>Actinomycetes</taxon>
        <taxon>Mycobacteriales</taxon>
        <taxon>Mycobacteriaceae</taxon>
        <taxon>Mycobacterium</taxon>
        <taxon>Mycobacterium simiae complex</taxon>
    </lineage>
</organism>
<evidence type="ECO:0000313" key="3">
    <source>
        <dbReference type="Proteomes" id="UP000193010"/>
    </source>
</evidence>
<sequence>MTGATHAIHIDAADEHFHARSDHPHWNESSWFGIVLPERRTTIYVYFFHRPNMNLSAGGVKVWDPSGSSEYDCLGYDYNRHLALPVGADMFDFTLDNGLSVQMLEPFGHFRIRHRGAMDVDLEWRRLSDPFAFGQNKGLDGWTTESEGFTNGHYQQYGRMTGTVCVDGQTIAVDHPAIRDRSWGPRDATAARRMELMWCCASERNYFSVLSVSKQPPAQDPVLGVDDAVAFGFYCRDGESGLITGGTCRVTERGPDLRPRRAELHAVDDRGRSLDATGTGLNTLVWPVYDRTYQLCAGMEWTFDGVTAGGEDWSCLPTEQARAMLRGSGTAQRLQ</sequence>
<accession>A0A1X1UC30</accession>
<proteinExistence type="predicted"/>
<dbReference type="EMBL" id="LQOV01000008">
    <property type="protein sequence ID" value="ORV54392.1"/>
    <property type="molecule type" value="Genomic_DNA"/>
</dbReference>
<reference evidence="2 3" key="1">
    <citation type="submission" date="2016-01" db="EMBL/GenBank/DDBJ databases">
        <title>The new phylogeny of the genus Mycobacterium.</title>
        <authorList>
            <person name="Tarcisio F."/>
            <person name="Conor M."/>
            <person name="Antonella G."/>
            <person name="Elisabetta G."/>
            <person name="Giulia F.S."/>
            <person name="Sara T."/>
            <person name="Anna F."/>
            <person name="Clotilde B."/>
            <person name="Roberto B."/>
            <person name="Veronica D.S."/>
            <person name="Fabio R."/>
            <person name="Monica P."/>
            <person name="Olivier J."/>
            <person name="Enrico T."/>
            <person name="Nicola S."/>
        </authorList>
    </citation>
    <scope>NUCLEOTIDE SEQUENCE [LARGE SCALE GENOMIC DNA]</scope>
    <source>
        <strain evidence="2 3">DSM 44852</strain>
    </source>
</reference>
<dbReference type="Pfam" id="PF23213">
    <property type="entry name" value="DUF7065"/>
    <property type="match status" value="1"/>
</dbReference>
<feature type="domain" description="DUF7065" evidence="1">
    <location>
        <begin position="145"/>
        <end position="186"/>
    </location>
</feature>
<dbReference type="RefSeq" id="WP_085221454.1">
    <property type="nucleotide sequence ID" value="NZ_AP022576.1"/>
</dbReference>
<dbReference type="STRING" id="292462.AWC05_17475"/>
<dbReference type="InterPro" id="IPR055493">
    <property type="entry name" value="DUF7065"/>
</dbReference>
<gene>
    <name evidence="2" type="ORF">AWC05_17475</name>
</gene>